<reference evidence="1" key="1">
    <citation type="submission" date="2023-03" db="EMBL/GenBank/DDBJ databases">
        <authorList>
            <person name="Steffen K."/>
            <person name="Cardenas P."/>
        </authorList>
    </citation>
    <scope>NUCLEOTIDE SEQUENCE</scope>
</reference>
<comment type="caution">
    <text evidence="1">The sequence shown here is derived from an EMBL/GenBank/DDBJ whole genome shotgun (WGS) entry which is preliminary data.</text>
</comment>
<protein>
    <submittedName>
        <fullName evidence="1">Uncharacterized protein</fullName>
    </submittedName>
</protein>
<name>A0AA35SJY6_GEOBA</name>
<evidence type="ECO:0000313" key="2">
    <source>
        <dbReference type="Proteomes" id="UP001174909"/>
    </source>
</evidence>
<sequence>MLASDLTVTFSITNDNAVVDDYTLT</sequence>
<dbReference type="EMBL" id="CASHTH010002501">
    <property type="protein sequence ID" value="CAI8030784.1"/>
    <property type="molecule type" value="Genomic_DNA"/>
</dbReference>
<organism evidence="1 2">
    <name type="scientific">Geodia barretti</name>
    <name type="common">Barrett's horny sponge</name>
    <dbReference type="NCBI Taxonomy" id="519541"/>
    <lineage>
        <taxon>Eukaryota</taxon>
        <taxon>Metazoa</taxon>
        <taxon>Porifera</taxon>
        <taxon>Demospongiae</taxon>
        <taxon>Heteroscleromorpha</taxon>
        <taxon>Tetractinellida</taxon>
        <taxon>Astrophorina</taxon>
        <taxon>Geodiidae</taxon>
        <taxon>Geodia</taxon>
    </lineage>
</organism>
<evidence type="ECO:0000313" key="1">
    <source>
        <dbReference type="EMBL" id="CAI8030784.1"/>
    </source>
</evidence>
<keyword evidence="2" id="KW-1185">Reference proteome</keyword>
<feature type="non-terminal residue" evidence="1">
    <location>
        <position position="1"/>
    </location>
</feature>
<accession>A0AA35SJY6</accession>
<dbReference type="Proteomes" id="UP001174909">
    <property type="component" value="Unassembled WGS sequence"/>
</dbReference>
<gene>
    <name evidence="1" type="ORF">GBAR_LOCUS17470</name>
</gene>
<proteinExistence type="predicted"/>
<dbReference type="AlphaFoldDB" id="A0AA35SJY6"/>